<dbReference type="PROSITE" id="PS00641">
    <property type="entry name" value="COMPLEX1_75K_1"/>
    <property type="match status" value="1"/>
</dbReference>
<dbReference type="PROSITE" id="PS00198">
    <property type="entry name" value="4FE4S_FER_1"/>
    <property type="match status" value="1"/>
</dbReference>
<dbReference type="InterPro" id="IPR017900">
    <property type="entry name" value="4Fe4S_Fe_S_CS"/>
</dbReference>
<dbReference type="SUPFAM" id="SSF53920">
    <property type="entry name" value="Fe-only hydrogenase"/>
    <property type="match status" value="1"/>
</dbReference>
<proteinExistence type="inferred from homology"/>
<dbReference type="AlphaFoldDB" id="A0A4Q0I7B6"/>
<comment type="similarity">
    <text evidence="3">Belongs to the complex I 75 kDa subunit family.</text>
</comment>
<dbReference type="GO" id="GO:0008137">
    <property type="term" value="F:NADH dehydrogenase (ubiquinone) activity"/>
    <property type="evidence" value="ECO:0007669"/>
    <property type="project" value="InterPro"/>
</dbReference>
<keyword evidence="10" id="KW-0411">Iron-sulfur</keyword>
<keyword evidence="5" id="KW-0001">2Fe-2S</keyword>
<dbReference type="Pfam" id="PF12838">
    <property type="entry name" value="Fer4_7"/>
    <property type="match status" value="1"/>
</dbReference>
<protein>
    <submittedName>
        <fullName evidence="17">4Fe-4S dicluster domain-containing protein</fullName>
    </submittedName>
</protein>
<feature type="domain" description="4Fe-4S His(Cys)3-ligated-type" evidence="16">
    <location>
        <begin position="80"/>
        <end position="119"/>
    </location>
</feature>
<dbReference type="GO" id="GO:0005506">
    <property type="term" value="F:iron ion binding"/>
    <property type="evidence" value="ECO:0007669"/>
    <property type="project" value="InterPro"/>
</dbReference>
<evidence type="ECO:0000256" key="13">
    <source>
        <dbReference type="ARBA" id="ARBA00034078"/>
    </source>
</evidence>
<dbReference type="SUPFAM" id="SSF54862">
    <property type="entry name" value="4Fe-4S ferredoxins"/>
    <property type="match status" value="1"/>
</dbReference>
<dbReference type="InterPro" id="IPR013352">
    <property type="entry name" value="Fe_hydrogenase_subset"/>
</dbReference>
<evidence type="ECO:0000256" key="12">
    <source>
        <dbReference type="ARBA" id="ARBA00023136"/>
    </source>
</evidence>
<dbReference type="Gene3D" id="3.40.50.1780">
    <property type="match status" value="1"/>
</dbReference>
<dbReference type="InterPro" id="IPR003149">
    <property type="entry name" value="Fe_hydrogenase_ssu"/>
</dbReference>
<keyword evidence="8" id="KW-1278">Translocase</keyword>
<keyword evidence="6" id="KW-0479">Metal-binding</keyword>
<dbReference type="Pfam" id="PF10588">
    <property type="entry name" value="NADH-G_4Fe-4S_3"/>
    <property type="match status" value="1"/>
</dbReference>
<dbReference type="EMBL" id="RLII01000002">
    <property type="protein sequence ID" value="RXE60296.1"/>
    <property type="molecule type" value="Genomic_DNA"/>
</dbReference>
<comment type="subcellular location">
    <subcellularLocation>
        <location evidence="2">Membrane</location>
    </subcellularLocation>
</comment>
<name>A0A4Q0I7B6_9FIRM</name>
<dbReference type="GO" id="GO:0008901">
    <property type="term" value="F:ferredoxin hydrogenase activity"/>
    <property type="evidence" value="ECO:0007669"/>
    <property type="project" value="InterPro"/>
</dbReference>
<evidence type="ECO:0000256" key="2">
    <source>
        <dbReference type="ARBA" id="ARBA00004370"/>
    </source>
</evidence>
<comment type="caution">
    <text evidence="17">The sequence shown here is derived from an EMBL/GenBank/DDBJ whole genome shotgun (WGS) entry which is preliminary data.</text>
</comment>
<dbReference type="Gene3D" id="3.30.70.20">
    <property type="match status" value="1"/>
</dbReference>
<evidence type="ECO:0000256" key="8">
    <source>
        <dbReference type="ARBA" id="ARBA00022967"/>
    </source>
</evidence>
<gene>
    <name evidence="17" type="ORF">EFD62_03495</name>
</gene>
<dbReference type="OrthoDB" id="9805142at2"/>
<reference evidence="18" key="1">
    <citation type="submission" date="2018-11" db="EMBL/GenBank/DDBJ databases">
        <title>Genome sequencing of a novel mesophilic and cellulolytic organism within the genus Hungateiclostridium.</title>
        <authorList>
            <person name="Rettenmaier R."/>
            <person name="Liebl W."/>
            <person name="Zverlov V."/>
        </authorList>
    </citation>
    <scope>NUCLEOTIDE SEQUENCE [LARGE SCALE GENOMIC DNA]</scope>
    <source>
        <strain evidence="18">N2K1</strain>
    </source>
</reference>
<dbReference type="InterPro" id="IPR000283">
    <property type="entry name" value="NADH_UbQ_OxRdtase_75kDa_su_CS"/>
</dbReference>
<dbReference type="Proteomes" id="UP000289166">
    <property type="component" value="Unassembled WGS sequence"/>
</dbReference>
<evidence type="ECO:0000256" key="10">
    <source>
        <dbReference type="ARBA" id="ARBA00023014"/>
    </source>
</evidence>
<dbReference type="InterPro" id="IPR050340">
    <property type="entry name" value="Cytosolic_Fe-S_CAF"/>
</dbReference>
<dbReference type="InterPro" id="IPR036991">
    <property type="entry name" value="Fe_hydrogenase_ssu_sf"/>
</dbReference>
<dbReference type="Gene3D" id="3.10.20.740">
    <property type="match status" value="1"/>
</dbReference>
<dbReference type="PANTHER" id="PTHR11615">
    <property type="entry name" value="NITRATE, FORMATE, IRON DEHYDROGENASE"/>
    <property type="match status" value="1"/>
</dbReference>
<dbReference type="PROSITE" id="PS51839">
    <property type="entry name" value="4FE4S_HC3"/>
    <property type="match status" value="1"/>
</dbReference>
<organism evidence="17 18">
    <name type="scientific">Acetivibrio mesophilus</name>
    <dbReference type="NCBI Taxonomy" id="2487273"/>
    <lineage>
        <taxon>Bacteria</taxon>
        <taxon>Bacillati</taxon>
        <taxon>Bacillota</taxon>
        <taxon>Clostridia</taxon>
        <taxon>Eubacteriales</taxon>
        <taxon>Oscillospiraceae</taxon>
        <taxon>Acetivibrio</taxon>
    </lineage>
</organism>
<comment type="cofactor">
    <cofactor evidence="1">
        <name>[4Fe-4S] cluster</name>
        <dbReference type="ChEBI" id="CHEBI:49883"/>
    </cofactor>
</comment>
<sequence length="566" mass="62390">MDNRDYMMIDGIPVEINDEKNLLELIRKAGIKLPTFCYHSELSIYGACRMCMVENEWGGLDAACSTPPKAGMSIKTNTERLQKYRKMILELLLANHCRDCTTCNNNGKCKLQDLAMRYNISRVRFPNTASEPDVDDSSLCITRDRSKCILCGDCVRVCSEVQNVGAIDFAYRGSKMTISTVFDKPIAESDCVGCGQCALACPTGAIVVKDDTRKLWKDIYDKNTRVSVQIAPAVRVALGKELGLNDGENAIGKIVAALRRMGFDDIFDTSTGADLTVLEESAELLKRIKEGKNDMPLFTSCCPAWVNYCEKFYPELLPHVSTCRSPMEMFAAVIKEEYSTSSKRLVHVAVMPCTAKKFEAAREEFKVNGVPNVDYVISTQELIQMIKESGIIFSDLEPEAIDMPFGTYTGAGVIFGVTGGVTEAVLRRVVSDKSATSFRSLAYTGVRGMKGVKEASVMYGDRKLRIAVVSGLKNASDLIEKIKSGEHYDLVEVMACPGGCINGGGQPFVQSEEKEKRGKGLYSADKLCNIKSSEENPLMMTLYKGALKGRVHELLHVDYAAKKEAK</sequence>
<dbReference type="InterPro" id="IPR019574">
    <property type="entry name" value="NADH_UbQ_OxRdtase_Gsu_4Fe4S-bd"/>
</dbReference>
<dbReference type="InterPro" id="IPR004108">
    <property type="entry name" value="Fe_hydrogenase_lsu_C"/>
</dbReference>
<dbReference type="Gene3D" id="3.40.950.10">
    <property type="entry name" value="Fe-only Hydrogenase (Larger Subunit), Chain L, domain 3"/>
    <property type="match status" value="1"/>
</dbReference>
<dbReference type="GO" id="GO:0016020">
    <property type="term" value="C:membrane"/>
    <property type="evidence" value="ECO:0007669"/>
    <property type="project" value="UniProtKB-SubCell"/>
</dbReference>
<evidence type="ECO:0000256" key="7">
    <source>
        <dbReference type="ARBA" id="ARBA00022737"/>
    </source>
</evidence>
<dbReference type="GO" id="GO:0051539">
    <property type="term" value="F:4 iron, 4 sulfur cluster binding"/>
    <property type="evidence" value="ECO:0007669"/>
    <property type="project" value="UniProtKB-KW"/>
</dbReference>
<dbReference type="PROSITE" id="PS51379">
    <property type="entry name" value="4FE4S_FER_2"/>
    <property type="match status" value="2"/>
</dbReference>
<evidence type="ECO:0000259" key="15">
    <source>
        <dbReference type="PROSITE" id="PS51379"/>
    </source>
</evidence>
<dbReference type="SMART" id="SM00929">
    <property type="entry name" value="NADH-G_4Fe-4S_3"/>
    <property type="match status" value="1"/>
</dbReference>
<evidence type="ECO:0000256" key="6">
    <source>
        <dbReference type="ARBA" id="ARBA00022723"/>
    </source>
</evidence>
<comment type="cofactor">
    <cofactor evidence="13">
        <name>[2Fe-2S] cluster</name>
        <dbReference type="ChEBI" id="CHEBI:190135"/>
    </cofactor>
</comment>
<keyword evidence="9" id="KW-0408">Iron</keyword>
<dbReference type="Pfam" id="PF13510">
    <property type="entry name" value="Fer2_4"/>
    <property type="match status" value="1"/>
</dbReference>
<evidence type="ECO:0000259" key="16">
    <source>
        <dbReference type="PROSITE" id="PS51839"/>
    </source>
</evidence>
<dbReference type="CDD" id="cd00207">
    <property type="entry name" value="fer2"/>
    <property type="match status" value="1"/>
</dbReference>
<dbReference type="PROSITE" id="PS51085">
    <property type="entry name" value="2FE2S_FER_2"/>
    <property type="match status" value="1"/>
</dbReference>
<evidence type="ECO:0000256" key="11">
    <source>
        <dbReference type="ARBA" id="ARBA00023027"/>
    </source>
</evidence>
<dbReference type="RefSeq" id="WP_128705737.1">
    <property type="nucleotide sequence ID" value="NZ_RLII01000002.1"/>
</dbReference>
<keyword evidence="11" id="KW-0520">NAD</keyword>
<evidence type="ECO:0000256" key="4">
    <source>
        <dbReference type="ARBA" id="ARBA00022485"/>
    </source>
</evidence>
<dbReference type="GO" id="GO:0042773">
    <property type="term" value="P:ATP synthesis coupled electron transport"/>
    <property type="evidence" value="ECO:0007669"/>
    <property type="project" value="InterPro"/>
</dbReference>
<feature type="domain" description="4Fe-4S ferredoxin-type" evidence="15">
    <location>
        <begin position="182"/>
        <end position="211"/>
    </location>
</feature>
<keyword evidence="7" id="KW-0677">Repeat</keyword>
<evidence type="ECO:0000256" key="3">
    <source>
        <dbReference type="ARBA" id="ARBA00005404"/>
    </source>
</evidence>
<dbReference type="FunFam" id="3.10.20.740:FF:000004">
    <property type="entry name" value="NADH-quinone oxidoreductase"/>
    <property type="match status" value="1"/>
</dbReference>
<dbReference type="InterPro" id="IPR017896">
    <property type="entry name" value="4Fe4S_Fe-S-bd"/>
</dbReference>
<keyword evidence="4" id="KW-0004">4Fe-4S</keyword>
<feature type="domain" description="4Fe-4S ferredoxin-type" evidence="15">
    <location>
        <begin position="139"/>
        <end position="169"/>
    </location>
</feature>
<evidence type="ECO:0000256" key="5">
    <source>
        <dbReference type="ARBA" id="ARBA00022714"/>
    </source>
</evidence>
<accession>A0A4Q0I7B6</accession>
<keyword evidence="12" id="KW-0472">Membrane</keyword>
<evidence type="ECO:0000259" key="14">
    <source>
        <dbReference type="PROSITE" id="PS51085"/>
    </source>
</evidence>
<evidence type="ECO:0000313" key="18">
    <source>
        <dbReference type="Proteomes" id="UP000289166"/>
    </source>
</evidence>
<dbReference type="Pfam" id="PF02256">
    <property type="entry name" value="Fe_hyd_SSU"/>
    <property type="match status" value="1"/>
</dbReference>
<dbReference type="Pfam" id="PF02906">
    <property type="entry name" value="Fe_hyd_lg_C"/>
    <property type="match status" value="1"/>
</dbReference>
<dbReference type="Gene3D" id="4.10.260.20">
    <property type="entry name" value="Iron hydrogenase, small subunit"/>
    <property type="match status" value="1"/>
</dbReference>
<dbReference type="SMART" id="SM00902">
    <property type="entry name" value="Fe_hyd_SSU"/>
    <property type="match status" value="1"/>
</dbReference>
<dbReference type="SUPFAM" id="SSF54292">
    <property type="entry name" value="2Fe-2S ferredoxin-like"/>
    <property type="match status" value="1"/>
</dbReference>
<dbReference type="FunFam" id="3.30.70.20:FF:000035">
    <property type="entry name" value="Iron hydrogenase 1"/>
    <property type="match status" value="1"/>
</dbReference>
<feature type="domain" description="2Fe-2S ferredoxin-type" evidence="14">
    <location>
        <begin position="1"/>
        <end position="80"/>
    </location>
</feature>
<evidence type="ECO:0000256" key="9">
    <source>
        <dbReference type="ARBA" id="ARBA00023004"/>
    </source>
</evidence>
<keyword evidence="18" id="KW-1185">Reference proteome</keyword>
<dbReference type="GO" id="GO:0051537">
    <property type="term" value="F:2 iron, 2 sulfur cluster binding"/>
    <property type="evidence" value="ECO:0007669"/>
    <property type="project" value="UniProtKB-KW"/>
</dbReference>
<evidence type="ECO:0000313" key="17">
    <source>
        <dbReference type="EMBL" id="RXE60296.1"/>
    </source>
</evidence>
<dbReference type="InterPro" id="IPR001041">
    <property type="entry name" value="2Fe-2S_ferredoxin-type"/>
</dbReference>
<evidence type="ECO:0000256" key="1">
    <source>
        <dbReference type="ARBA" id="ARBA00001966"/>
    </source>
</evidence>
<dbReference type="InterPro" id="IPR009016">
    <property type="entry name" value="Fe_hydrogenase"/>
</dbReference>
<dbReference type="NCBIfam" id="TIGR02512">
    <property type="entry name" value="FeFe_hydrog_A"/>
    <property type="match status" value="1"/>
</dbReference>
<dbReference type="InterPro" id="IPR036010">
    <property type="entry name" value="2Fe-2S_ferredoxin-like_sf"/>
</dbReference>